<evidence type="ECO:0000256" key="2">
    <source>
        <dbReference type="ARBA" id="ARBA00022475"/>
    </source>
</evidence>
<evidence type="ECO:0000256" key="1">
    <source>
        <dbReference type="ARBA" id="ARBA00006139"/>
    </source>
</evidence>
<feature type="region of interest" description="Disordered" evidence="12">
    <location>
        <begin position="1"/>
        <end position="42"/>
    </location>
</feature>
<dbReference type="PANTHER" id="PTHR33695">
    <property type="entry name" value="LIPOPROTEIN SIGNAL PEPTIDASE"/>
    <property type="match status" value="1"/>
</dbReference>
<keyword evidence="6 9" id="KW-0378">Hydrolase</keyword>
<keyword evidence="3 9" id="KW-0645">Protease</keyword>
<dbReference type="RefSeq" id="WP_394820898.1">
    <property type="nucleotide sequence ID" value="NZ_CP089984.1"/>
</dbReference>
<proteinExistence type="inferred from homology"/>
<comment type="catalytic activity">
    <reaction evidence="9 10">
        <text>Release of signal peptides from bacterial membrane prolipoproteins. Hydrolyzes -Xaa-Yaa-Zaa-|-(S,diacylglyceryl)Cys-, in which Xaa is hydrophobic (preferably Leu), and Yaa (Ala or Ser) and Zaa (Gly or Ala) have small, neutral side chains.</text>
        <dbReference type="EC" id="3.4.23.36"/>
    </reaction>
</comment>
<feature type="region of interest" description="Disordered" evidence="12">
    <location>
        <begin position="241"/>
        <end position="284"/>
    </location>
</feature>
<dbReference type="PROSITE" id="PS00855">
    <property type="entry name" value="SPASE_II"/>
    <property type="match status" value="1"/>
</dbReference>
<evidence type="ECO:0000256" key="12">
    <source>
        <dbReference type="SAM" id="MobiDB-lite"/>
    </source>
</evidence>
<comment type="caution">
    <text evidence="9">Lacks conserved residue(s) required for the propagation of feature annotation.</text>
</comment>
<evidence type="ECO:0000256" key="3">
    <source>
        <dbReference type="ARBA" id="ARBA00022670"/>
    </source>
</evidence>
<evidence type="ECO:0000256" key="5">
    <source>
        <dbReference type="ARBA" id="ARBA00022750"/>
    </source>
</evidence>
<feature type="transmembrane region" description="Helical" evidence="9">
    <location>
        <begin position="135"/>
        <end position="152"/>
    </location>
</feature>
<comment type="subcellular location">
    <subcellularLocation>
        <location evidence="9">Cell membrane</location>
        <topology evidence="9">Multi-pass membrane protein</topology>
    </subcellularLocation>
</comment>
<evidence type="ECO:0000256" key="9">
    <source>
        <dbReference type="HAMAP-Rule" id="MF_00161"/>
    </source>
</evidence>
<evidence type="ECO:0000256" key="10">
    <source>
        <dbReference type="RuleBase" id="RU000594"/>
    </source>
</evidence>
<dbReference type="InterPro" id="IPR001872">
    <property type="entry name" value="Peptidase_A8"/>
</dbReference>
<keyword evidence="5 9" id="KW-0064">Aspartyl protease</keyword>
<protein>
    <recommendedName>
        <fullName evidence="9">Lipoprotein signal peptidase</fullName>
        <ecNumber evidence="9">3.4.23.36</ecNumber>
    </recommendedName>
    <alternativeName>
        <fullName evidence="9">Prolipoprotein signal peptidase</fullName>
    </alternativeName>
    <alternativeName>
        <fullName evidence="9">Signal peptidase II</fullName>
        <shortName evidence="9">SPase II</shortName>
    </alternativeName>
</protein>
<keyword evidence="14" id="KW-1185">Reference proteome</keyword>
<evidence type="ECO:0000313" key="13">
    <source>
        <dbReference type="EMBL" id="WXB11283.1"/>
    </source>
</evidence>
<dbReference type="PANTHER" id="PTHR33695:SF1">
    <property type="entry name" value="LIPOPROTEIN SIGNAL PEPTIDASE"/>
    <property type="match status" value="1"/>
</dbReference>
<organism evidence="13 14">
    <name type="scientific">Pendulispora albinea</name>
    <dbReference type="NCBI Taxonomy" id="2741071"/>
    <lineage>
        <taxon>Bacteria</taxon>
        <taxon>Pseudomonadati</taxon>
        <taxon>Myxococcota</taxon>
        <taxon>Myxococcia</taxon>
        <taxon>Myxococcales</taxon>
        <taxon>Sorangiineae</taxon>
        <taxon>Pendulisporaceae</taxon>
        <taxon>Pendulispora</taxon>
    </lineage>
</organism>
<reference evidence="13 14" key="1">
    <citation type="submission" date="2021-12" db="EMBL/GenBank/DDBJ databases">
        <title>Discovery of the Pendulisporaceae a myxobacterial family with distinct sporulation behavior and unique specialized metabolism.</title>
        <authorList>
            <person name="Garcia R."/>
            <person name="Popoff A."/>
            <person name="Bader C.D."/>
            <person name="Loehr J."/>
            <person name="Walesch S."/>
            <person name="Walt C."/>
            <person name="Boldt J."/>
            <person name="Bunk B."/>
            <person name="Haeckl F.J.F.P.J."/>
            <person name="Gunesch A.P."/>
            <person name="Birkelbach J."/>
            <person name="Nuebel U."/>
            <person name="Pietschmann T."/>
            <person name="Bach T."/>
            <person name="Mueller R."/>
        </authorList>
    </citation>
    <scope>NUCLEOTIDE SEQUENCE [LARGE SCALE GENOMIC DNA]</scope>
    <source>
        <strain evidence="13 14">MSr11954</strain>
    </source>
</reference>
<accession>A0ABZ2LK12</accession>
<keyword evidence="2 9" id="KW-1003">Cell membrane</keyword>
<dbReference type="EC" id="3.4.23.36" evidence="9"/>
<keyword evidence="7 9" id="KW-1133">Transmembrane helix</keyword>
<dbReference type="PRINTS" id="PR00781">
    <property type="entry name" value="LIPOSIGPTASE"/>
</dbReference>
<comment type="function">
    <text evidence="9 10">This protein specifically catalyzes the removal of signal peptides from prolipoproteins.</text>
</comment>
<evidence type="ECO:0000256" key="8">
    <source>
        <dbReference type="ARBA" id="ARBA00023136"/>
    </source>
</evidence>
<feature type="active site" evidence="9">
    <location>
        <position position="210"/>
    </location>
</feature>
<comment type="similarity">
    <text evidence="1 9 11">Belongs to the peptidase A8 family.</text>
</comment>
<evidence type="ECO:0000256" key="6">
    <source>
        <dbReference type="ARBA" id="ARBA00022801"/>
    </source>
</evidence>
<evidence type="ECO:0000256" key="4">
    <source>
        <dbReference type="ARBA" id="ARBA00022692"/>
    </source>
</evidence>
<sequence>MGNETTTTDPIQASDSPAEPSAPAPDPMIQAGHTATAPLSSLPAPDVPRLGAPFGSSGIIPGAEGSGSPSYAFLCIVSIISLFADVSTKLWAERTLDGYPGIIHVWENHIAFILAKNRGGAWGLLQSTSENVRRPFFLLVSAAAIAFIVTLYRRLQPRQRALKWGLPLVLGGALGNVFDRIRYGHVIDFIDVHVVYKGQDHHWPTFNVADIAICVGVALMAIDMFAARRPRLAPIDPIFITPPPEPALPESPEASASPEAPPGEGEPPAPEAGQQAPHESKPAD</sequence>
<evidence type="ECO:0000256" key="11">
    <source>
        <dbReference type="RuleBase" id="RU004181"/>
    </source>
</evidence>
<comment type="pathway">
    <text evidence="9">Protein modification; lipoprotein biosynthesis (signal peptide cleavage).</text>
</comment>
<evidence type="ECO:0000313" key="14">
    <source>
        <dbReference type="Proteomes" id="UP001370348"/>
    </source>
</evidence>
<keyword evidence="4 9" id="KW-0812">Transmembrane</keyword>
<feature type="active site" evidence="9">
    <location>
        <position position="188"/>
    </location>
</feature>
<dbReference type="Proteomes" id="UP001370348">
    <property type="component" value="Chromosome"/>
</dbReference>
<dbReference type="NCBIfam" id="TIGR00077">
    <property type="entry name" value="lspA"/>
    <property type="match status" value="1"/>
</dbReference>
<evidence type="ECO:0000256" key="7">
    <source>
        <dbReference type="ARBA" id="ARBA00022989"/>
    </source>
</evidence>
<keyword evidence="8 9" id="KW-0472">Membrane</keyword>
<dbReference type="HAMAP" id="MF_00161">
    <property type="entry name" value="LspA"/>
    <property type="match status" value="1"/>
</dbReference>
<dbReference type="GO" id="GO:0004190">
    <property type="term" value="F:aspartic-type endopeptidase activity"/>
    <property type="evidence" value="ECO:0007669"/>
    <property type="project" value="UniProtKB-EC"/>
</dbReference>
<dbReference type="EMBL" id="CP089984">
    <property type="protein sequence ID" value="WXB11283.1"/>
    <property type="molecule type" value="Genomic_DNA"/>
</dbReference>
<name>A0ABZ2LK12_9BACT</name>
<feature type="compositionally biased region" description="Pro residues" evidence="12">
    <location>
        <begin position="259"/>
        <end position="270"/>
    </location>
</feature>
<feature type="compositionally biased region" description="Polar residues" evidence="12">
    <location>
        <begin position="1"/>
        <end position="11"/>
    </location>
</feature>
<gene>
    <name evidence="9 13" type="primary">lspA</name>
    <name evidence="13" type="ORF">LZC94_25850</name>
</gene>
<dbReference type="Pfam" id="PF01252">
    <property type="entry name" value="Peptidase_A8"/>
    <property type="match status" value="1"/>
</dbReference>